<sequence length="562" mass="60800">MSLIKIEGVQSLSAPTKAQKDAAVYMFGPKGHSIVAVLDKFSRVKELRTAHIDGLLKLMKEGEDDEIVKFTASAAGKKSLTAAKQFATAKTLAMSIKALKLIRVPMKWIAGHSDAAAARITETKEIRARKTAGNKPEKPIKLDNPHAPEATTAEQTKQNSALSKIYKLPKNGNGYDNKLSPQWNALIKTINTTFKGMFAAKWIKAEGAIRITPKGPGYRSIPEAFLGAIPEDNSWQMYTVSPRGQVEGYAIGNQLTMASVAIFMRDFMATKKTPDVAAINKMVAGATAFNTEVLHTEENSPELKELGDAQRKLDAEGVAKGAINSVTKITSANVSKITRGAQIKIEEQLNNKLGNVLYNANFREKGTYSALDGYLFEMTQATKHSGSGNKYAAFALIPPQKGTQLAGQTWRVAAFNMGRQTATDLIDIGAKFSLAKVKSAIKQIDGVSSTKYTPSGKSPDSLVDEIAETPARKIAAMPLQGREEYFNALNAVIQRNMPHANVIVSSDGLTITKGSKMHTVSLTDKGWFIKTGATGKPKRIGVTFDIVDLLGMIDKSILKPKA</sequence>
<evidence type="ECO:0000256" key="1">
    <source>
        <dbReference type="SAM" id="MobiDB-lite"/>
    </source>
</evidence>
<reference evidence="2 3" key="1">
    <citation type="submission" date="2021-06" db="EMBL/GenBank/DDBJ databases">
        <title>Complete genome sequence of Erwinia phage pEa_SNUABM_22.</title>
        <authorList>
            <person name="Kim S.G."/>
            <person name="Park S.C."/>
        </authorList>
    </citation>
    <scope>NUCLEOTIDE SEQUENCE [LARGE SCALE GENOMIC DNA]</scope>
    <source>
        <strain evidence="3">pEa_SNUABM_22</strain>
    </source>
</reference>
<proteinExistence type="predicted"/>
<gene>
    <name evidence="2" type="ORF">pEaSNUABM22_00253</name>
</gene>
<dbReference type="Proteomes" id="UP000827717">
    <property type="component" value="Segment"/>
</dbReference>
<feature type="region of interest" description="Disordered" evidence="1">
    <location>
        <begin position="126"/>
        <end position="158"/>
    </location>
</feature>
<name>A0AAE8XRB5_9CAUD</name>
<dbReference type="EMBL" id="MZ443785">
    <property type="protein sequence ID" value="UAW96740.1"/>
    <property type="molecule type" value="Genomic_DNA"/>
</dbReference>
<organism evidence="2 3">
    <name type="scientific">Erwinia phage pEa_SNUABM_22</name>
    <dbReference type="NCBI Taxonomy" id="2869549"/>
    <lineage>
        <taxon>Viruses</taxon>
        <taxon>Duplodnaviria</taxon>
        <taxon>Heunggongvirae</taxon>
        <taxon>Uroviricota</taxon>
        <taxon>Caudoviricetes</taxon>
        <taxon>Alexandravirus</taxon>
        <taxon>Alexandravirus SNUABM22</taxon>
    </lineage>
</organism>
<evidence type="ECO:0000313" key="2">
    <source>
        <dbReference type="EMBL" id="UAW96740.1"/>
    </source>
</evidence>
<accession>A0AAE8XRB5</accession>
<keyword evidence="3" id="KW-1185">Reference proteome</keyword>
<protein>
    <submittedName>
        <fullName evidence="2">Uncharacterized protein</fullName>
    </submittedName>
</protein>
<feature type="compositionally biased region" description="Basic and acidic residues" evidence="1">
    <location>
        <begin position="135"/>
        <end position="146"/>
    </location>
</feature>
<evidence type="ECO:0000313" key="3">
    <source>
        <dbReference type="Proteomes" id="UP000827717"/>
    </source>
</evidence>